<dbReference type="GO" id="GO:0016020">
    <property type="term" value="C:membrane"/>
    <property type="evidence" value="ECO:0007669"/>
    <property type="project" value="UniProtKB-SubCell"/>
</dbReference>
<dbReference type="RefSeq" id="WP_093613272.1">
    <property type="nucleotide sequence ID" value="NZ_BOMT01000028.1"/>
</dbReference>
<keyword evidence="4 5" id="KW-0472">Membrane</keyword>
<dbReference type="InterPro" id="IPR050932">
    <property type="entry name" value="TM2D1-3-like"/>
</dbReference>
<feature type="domain" description="TM2" evidence="6">
    <location>
        <begin position="27"/>
        <end position="74"/>
    </location>
</feature>
<dbReference type="PANTHER" id="PTHR21016:SF25">
    <property type="entry name" value="TM2 DOMAIN-CONTAINING PROTEIN DDB_G0277895-RELATED"/>
    <property type="match status" value="1"/>
</dbReference>
<dbReference type="AlphaFoldDB" id="A0A1I2EHD7"/>
<dbReference type="STRING" id="35752.SAMN05421541_104449"/>
<protein>
    <submittedName>
        <fullName evidence="7">TM2 domain-containing protein</fullName>
    </submittedName>
</protein>
<keyword evidence="3 5" id="KW-1133">Transmembrane helix</keyword>
<evidence type="ECO:0000313" key="8">
    <source>
        <dbReference type="Proteomes" id="UP000199645"/>
    </source>
</evidence>
<dbReference type="PANTHER" id="PTHR21016">
    <property type="entry name" value="BETA-AMYLOID BINDING PROTEIN-RELATED"/>
    <property type="match status" value="1"/>
</dbReference>
<evidence type="ECO:0000313" key="7">
    <source>
        <dbReference type="EMBL" id="SFE91956.1"/>
    </source>
</evidence>
<sequence length="102" mass="11548">MTVAAPLPEWERLRVLRAEHEFASVRKETRVAYLLWGLTGLIGGHRFYLGDTGRSVAMLFTLGGLGVWTLADVFFVGRRVRAVNRHRRAMIMARYGILDNGC</sequence>
<dbReference type="EMBL" id="FONV01000004">
    <property type="protein sequence ID" value="SFE91956.1"/>
    <property type="molecule type" value="Genomic_DNA"/>
</dbReference>
<evidence type="ECO:0000256" key="1">
    <source>
        <dbReference type="ARBA" id="ARBA00004141"/>
    </source>
</evidence>
<accession>A0A1I2EHD7</accession>
<reference evidence="7 8" key="1">
    <citation type="submission" date="2016-10" db="EMBL/GenBank/DDBJ databases">
        <authorList>
            <person name="de Groot N.N."/>
        </authorList>
    </citation>
    <scope>NUCLEOTIDE SEQUENCE [LARGE SCALE GENOMIC DNA]</scope>
    <source>
        <strain evidence="7 8">DSM 43019</strain>
    </source>
</reference>
<feature type="transmembrane region" description="Helical" evidence="5">
    <location>
        <begin position="55"/>
        <end position="77"/>
    </location>
</feature>
<feature type="transmembrane region" description="Helical" evidence="5">
    <location>
        <begin position="31"/>
        <end position="49"/>
    </location>
</feature>
<dbReference type="Proteomes" id="UP000199645">
    <property type="component" value="Unassembled WGS sequence"/>
</dbReference>
<evidence type="ECO:0000256" key="2">
    <source>
        <dbReference type="ARBA" id="ARBA00022692"/>
    </source>
</evidence>
<dbReference type="OrthoDB" id="2004788at2"/>
<gene>
    <name evidence="7" type="ORF">SAMN05421541_104449</name>
</gene>
<keyword evidence="8" id="KW-1185">Reference proteome</keyword>
<comment type="subcellular location">
    <subcellularLocation>
        <location evidence="1">Membrane</location>
        <topology evidence="1">Multi-pass membrane protein</topology>
    </subcellularLocation>
</comment>
<name>A0A1I2EHD7_9ACTN</name>
<organism evidence="7 8">
    <name type="scientific">Actinoplanes philippinensis</name>
    <dbReference type="NCBI Taxonomy" id="35752"/>
    <lineage>
        <taxon>Bacteria</taxon>
        <taxon>Bacillati</taxon>
        <taxon>Actinomycetota</taxon>
        <taxon>Actinomycetes</taxon>
        <taxon>Micromonosporales</taxon>
        <taxon>Micromonosporaceae</taxon>
        <taxon>Actinoplanes</taxon>
    </lineage>
</organism>
<dbReference type="InterPro" id="IPR007829">
    <property type="entry name" value="TM2"/>
</dbReference>
<evidence type="ECO:0000256" key="5">
    <source>
        <dbReference type="SAM" id="Phobius"/>
    </source>
</evidence>
<proteinExistence type="predicted"/>
<dbReference type="Pfam" id="PF05154">
    <property type="entry name" value="TM2"/>
    <property type="match status" value="1"/>
</dbReference>
<evidence type="ECO:0000256" key="4">
    <source>
        <dbReference type="ARBA" id="ARBA00023136"/>
    </source>
</evidence>
<evidence type="ECO:0000259" key="6">
    <source>
        <dbReference type="Pfam" id="PF05154"/>
    </source>
</evidence>
<keyword evidence="2 5" id="KW-0812">Transmembrane</keyword>
<evidence type="ECO:0000256" key="3">
    <source>
        <dbReference type="ARBA" id="ARBA00022989"/>
    </source>
</evidence>